<protein>
    <submittedName>
        <fullName evidence="1">Uncharacterized protein</fullName>
    </submittedName>
</protein>
<sequence>MFDVPGRPLSPTLTTCDRPDLPAGDYQIYISNDGLTFTTNLT</sequence>
<name>A0A0J7YMN2_BETVV</name>
<reference evidence="1 2" key="1">
    <citation type="journal article" date="2014" name="Nature">
        <title>The genome of the recently domesticated crop plant sugar beet (Beta vulgaris).</title>
        <authorList>
            <person name="Dohm J.C."/>
            <person name="Minoche A.E."/>
            <person name="Holtgrawe D."/>
            <person name="Capella-Gutierrez S."/>
            <person name="Zakrzewski F."/>
            <person name="Tafer H."/>
            <person name="Rupp O."/>
            <person name="Sorensen T.R."/>
            <person name="Stracke R."/>
            <person name="Reinhardt R."/>
            <person name="Goesmann A."/>
            <person name="Kraft T."/>
            <person name="Schulz B."/>
            <person name="Stadler P.F."/>
            <person name="Schmidt T."/>
            <person name="Gabaldon T."/>
            <person name="Lehrach H."/>
            <person name="Weisshaar B."/>
            <person name="Himmelbauer H."/>
        </authorList>
    </citation>
    <scope>NUCLEOTIDE SEQUENCE [LARGE SCALE GENOMIC DNA]</scope>
    <source>
        <tissue evidence="1">Taproot</tissue>
    </source>
</reference>
<keyword evidence="2" id="KW-1185">Reference proteome</keyword>
<proteinExistence type="predicted"/>
<evidence type="ECO:0000313" key="2">
    <source>
        <dbReference type="Proteomes" id="UP000035740"/>
    </source>
</evidence>
<dbReference type="EMBL" id="KQ120272">
    <property type="protein sequence ID" value="KMS64862.1"/>
    <property type="molecule type" value="Genomic_DNA"/>
</dbReference>
<accession>A0A0J7YMN2</accession>
<dbReference type="AlphaFoldDB" id="A0A0J7YMN2"/>
<feature type="non-terminal residue" evidence="1">
    <location>
        <position position="42"/>
    </location>
</feature>
<dbReference type="Gramene" id="KMS64862">
    <property type="protein sequence ID" value="KMS64862"/>
    <property type="gene ID" value="BVRB_041910"/>
</dbReference>
<evidence type="ECO:0000313" key="1">
    <source>
        <dbReference type="EMBL" id="KMS64862.1"/>
    </source>
</evidence>
<dbReference type="Proteomes" id="UP000035740">
    <property type="component" value="Unassembled WGS sequence"/>
</dbReference>
<gene>
    <name evidence="1" type="ORF">BVRB_041910</name>
</gene>
<organism evidence="1 2">
    <name type="scientific">Beta vulgaris subsp. vulgaris</name>
    <name type="common">Beet</name>
    <dbReference type="NCBI Taxonomy" id="3555"/>
    <lineage>
        <taxon>Eukaryota</taxon>
        <taxon>Viridiplantae</taxon>
        <taxon>Streptophyta</taxon>
        <taxon>Embryophyta</taxon>
        <taxon>Tracheophyta</taxon>
        <taxon>Spermatophyta</taxon>
        <taxon>Magnoliopsida</taxon>
        <taxon>eudicotyledons</taxon>
        <taxon>Gunneridae</taxon>
        <taxon>Pentapetalae</taxon>
        <taxon>Caryophyllales</taxon>
        <taxon>Chenopodiaceae</taxon>
        <taxon>Betoideae</taxon>
        <taxon>Beta</taxon>
    </lineage>
</organism>